<protein>
    <submittedName>
        <fullName evidence="1">Uncharacterized protein</fullName>
    </submittedName>
</protein>
<name>A0A2P2INQ7_RHIMU</name>
<proteinExistence type="predicted"/>
<organism evidence="1">
    <name type="scientific">Rhizophora mucronata</name>
    <name type="common">Asiatic mangrove</name>
    <dbReference type="NCBI Taxonomy" id="61149"/>
    <lineage>
        <taxon>Eukaryota</taxon>
        <taxon>Viridiplantae</taxon>
        <taxon>Streptophyta</taxon>
        <taxon>Embryophyta</taxon>
        <taxon>Tracheophyta</taxon>
        <taxon>Spermatophyta</taxon>
        <taxon>Magnoliopsida</taxon>
        <taxon>eudicotyledons</taxon>
        <taxon>Gunneridae</taxon>
        <taxon>Pentapetalae</taxon>
        <taxon>rosids</taxon>
        <taxon>fabids</taxon>
        <taxon>Malpighiales</taxon>
        <taxon>Rhizophoraceae</taxon>
        <taxon>Rhizophora</taxon>
    </lineage>
</organism>
<evidence type="ECO:0000313" key="1">
    <source>
        <dbReference type="EMBL" id="MBW82860.1"/>
    </source>
</evidence>
<reference evidence="1" key="1">
    <citation type="submission" date="2018-02" db="EMBL/GenBank/DDBJ databases">
        <title>Rhizophora mucronata_Transcriptome.</title>
        <authorList>
            <person name="Meera S.P."/>
            <person name="Sreeshan A."/>
            <person name="Augustine A."/>
        </authorList>
    </citation>
    <scope>NUCLEOTIDE SEQUENCE</scope>
    <source>
        <tissue evidence="1">Leaf</tissue>
    </source>
</reference>
<sequence>MISKHRASV</sequence>
<accession>A0A2P2INQ7</accession>
<dbReference type="EMBL" id="GGEC01002377">
    <property type="protein sequence ID" value="MBW82860.1"/>
    <property type="molecule type" value="Transcribed_RNA"/>
</dbReference>